<accession>A0A5C3MWR4</accession>
<dbReference type="GO" id="GO:0022857">
    <property type="term" value="F:transmembrane transporter activity"/>
    <property type="evidence" value="ECO:0007669"/>
    <property type="project" value="InterPro"/>
</dbReference>
<evidence type="ECO:0000256" key="6">
    <source>
        <dbReference type="ARBA" id="ARBA00023136"/>
    </source>
</evidence>
<proteinExistence type="inferred from homology"/>
<feature type="transmembrane region" description="Helical" evidence="8">
    <location>
        <begin position="322"/>
        <end position="352"/>
    </location>
</feature>
<evidence type="ECO:0000256" key="4">
    <source>
        <dbReference type="ARBA" id="ARBA00022692"/>
    </source>
</evidence>
<dbReference type="AlphaFoldDB" id="A0A5C3MWR4"/>
<dbReference type="GO" id="GO:0005886">
    <property type="term" value="C:plasma membrane"/>
    <property type="evidence" value="ECO:0007669"/>
    <property type="project" value="TreeGrafter"/>
</dbReference>
<feature type="transmembrane region" description="Helical" evidence="8">
    <location>
        <begin position="373"/>
        <end position="395"/>
    </location>
</feature>
<comment type="subcellular location">
    <subcellularLocation>
        <location evidence="1">Membrane</location>
        <topology evidence="1">Multi-pass membrane protein</topology>
    </subcellularLocation>
</comment>
<dbReference type="Proteomes" id="UP000305948">
    <property type="component" value="Unassembled WGS sequence"/>
</dbReference>
<dbReference type="PIRSF" id="PIRSF002744">
    <property type="entry name" value="Pur-cyt_permease"/>
    <property type="match status" value="1"/>
</dbReference>
<evidence type="ECO:0000256" key="7">
    <source>
        <dbReference type="PIRNR" id="PIRNR002744"/>
    </source>
</evidence>
<evidence type="ECO:0000256" key="3">
    <source>
        <dbReference type="ARBA" id="ARBA00022448"/>
    </source>
</evidence>
<feature type="transmembrane region" description="Helical" evidence="8">
    <location>
        <begin position="139"/>
        <end position="161"/>
    </location>
</feature>
<keyword evidence="10" id="KW-1185">Reference proteome</keyword>
<feature type="transmembrane region" description="Helical" evidence="8">
    <location>
        <begin position="72"/>
        <end position="97"/>
    </location>
</feature>
<name>A0A5C3MWR4_9AGAM</name>
<dbReference type="PANTHER" id="PTHR31806:SF5">
    <property type="entry name" value="PURINE-CYTOSINE PERMEASE FCY21"/>
    <property type="match status" value="1"/>
</dbReference>
<dbReference type="OrthoDB" id="2116389at2759"/>
<dbReference type="InterPro" id="IPR026030">
    <property type="entry name" value="Pur-cyt_permease_Fcy2/21/22"/>
</dbReference>
<evidence type="ECO:0000313" key="9">
    <source>
        <dbReference type="EMBL" id="TFK49312.1"/>
    </source>
</evidence>
<feature type="transmembrane region" description="Helical" evidence="8">
    <location>
        <begin position="480"/>
        <end position="499"/>
    </location>
</feature>
<dbReference type="PANTHER" id="PTHR31806">
    <property type="entry name" value="PURINE-CYTOSINE PERMEASE FCY2-RELATED"/>
    <property type="match status" value="1"/>
</dbReference>
<evidence type="ECO:0000256" key="1">
    <source>
        <dbReference type="ARBA" id="ARBA00004141"/>
    </source>
</evidence>
<feature type="transmembrane region" description="Helical" evidence="8">
    <location>
        <begin position="208"/>
        <end position="227"/>
    </location>
</feature>
<reference evidence="9 10" key="1">
    <citation type="journal article" date="2019" name="Nat. Ecol. Evol.">
        <title>Megaphylogeny resolves global patterns of mushroom evolution.</title>
        <authorList>
            <person name="Varga T."/>
            <person name="Krizsan K."/>
            <person name="Foldi C."/>
            <person name="Dima B."/>
            <person name="Sanchez-Garcia M."/>
            <person name="Sanchez-Ramirez S."/>
            <person name="Szollosi G.J."/>
            <person name="Szarkandi J.G."/>
            <person name="Papp V."/>
            <person name="Albert L."/>
            <person name="Andreopoulos W."/>
            <person name="Angelini C."/>
            <person name="Antonin V."/>
            <person name="Barry K.W."/>
            <person name="Bougher N.L."/>
            <person name="Buchanan P."/>
            <person name="Buyck B."/>
            <person name="Bense V."/>
            <person name="Catcheside P."/>
            <person name="Chovatia M."/>
            <person name="Cooper J."/>
            <person name="Damon W."/>
            <person name="Desjardin D."/>
            <person name="Finy P."/>
            <person name="Geml J."/>
            <person name="Haridas S."/>
            <person name="Hughes K."/>
            <person name="Justo A."/>
            <person name="Karasinski D."/>
            <person name="Kautmanova I."/>
            <person name="Kiss B."/>
            <person name="Kocsube S."/>
            <person name="Kotiranta H."/>
            <person name="LaButti K.M."/>
            <person name="Lechner B.E."/>
            <person name="Liimatainen K."/>
            <person name="Lipzen A."/>
            <person name="Lukacs Z."/>
            <person name="Mihaltcheva S."/>
            <person name="Morgado L.N."/>
            <person name="Niskanen T."/>
            <person name="Noordeloos M.E."/>
            <person name="Ohm R.A."/>
            <person name="Ortiz-Santana B."/>
            <person name="Ovrebo C."/>
            <person name="Racz N."/>
            <person name="Riley R."/>
            <person name="Savchenko A."/>
            <person name="Shiryaev A."/>
            <person name="Soop K."/>
            <person name="Spirin V."/>
            <person name="Szebenyi C."/>
            <person name="Tomsovsky M."/>
            <person name="Tulloss R.E."/>
            <person name="Uehling J."/>
            <person name="Grigoriev I.V."/>
            <person name="Vagvolgyi C."/>
            <person name="Papp T."/>
            <person name="Martin F.M."/>
            <person name="Miettinen O."/>
            <person name="Hibbett D.S."/>
            <person name="Nagy L.G."/>
        </authorList>
    </citation>
    <scope>NUCLEOTIDE SEQUENCE [LARGE SCALE GENOMIC DNA]</scope>
    <source>
        <strain evidence="9 10">OMC1185</strain>
    </source>
</reference>
<feature type="transmembrane region" description="Helical" evidence="8">
    <location>
        <begin position="103"/>
        <end position="127"/>
    </location>
</feature>
<feature type="transmembrane region" description="Helical" evidence="8">
    <location>
        <begin position="239"/>
        <end position="258"/>
    </location>
</feature>
<sequence>MDAYSETKEKNDVDEGVLPAEDNLEKGTYQESRTTTWAKRTGSLLRRWGVETHGISPIPPEQRTDTRLYEMFFVWFSANMGVLSFSTGSAGPAFFSLGLRDSLATLVVVDVITCAIPAYFAVFGPKLGMRAMIQGRYSWGYYGAIIPSALNVFTMQGFLVLNCIVGGQTLAAVSDNLNDTLGIVIIGIISLVVVFFGYRVLHWYESVAWIPNVIALVVMLGVGGKRLHEAPVTAATPTTAAHVLSFAGTVGSTVISWCTYSPDYGVYHSAQASSKRIFLYTYLGFFVACFSGHCLGAAFAAAASTVPAWNEGFEDGDNVGGLFYAVLAPAGGFGKFLTVLVALTVPAACAPTMYTFGTSFMTIAPFFAKIPRYLFAIVSTAITIPVAIVGATHFYETFVDIISVIGYWSAVFAAIVLVEHCVFRKGDFSLYSLDYWNQSRRLPPGIAAVLSFLGAVAILVPSMSQAWYVGPIAQAGTGDIGVETGFFVAASLYLVLRAVERKVLW</sequence>
<feature type="transmembrane region" description="Helical" evidence="8">
    <location>
        <begin position="444"/>
        <end position="468"/>
    </location>
</feature>
<keyword evidence="5 8" id="KW-1133">Transmembrane helix</keyword>
<keyword evidence="3 7" id="KW-0813">Transport</keyword>
<evidence type="ECO:0000256" key="8">
    <source>
        <dbReference type="SAM" id="Phobius"/>
    </source>
</evidence>
<keyword evidence="6 7" id="KW-0472">Membrane</keyword>
<dbReference type="Gene3D" id="1.10.4160.10">
    <property type="entry name" value="Hydantoin permease"/>
    <property type="match status" value="1"/>
</dbReference>
<comment type="similarity">
    <text evidence="2 7">Belongs to the purine-cytosine permease (2.A.39) family.</text>
</comment>
<dbReference type="STRING" id="5364.A0A5C3MWR4"/>
<evidence type="ECO:0000256" key="5">
    <source>
        <dbReference type="ARBA" id="ARBA00022989"/>
    </source>
</evidence>
<gene>
    <name evidence="9" type="ORF">OE88DRAFT_1662800</name>
</gene>
<dbReference type="Pfam" id="PF02133">
    <property type="entry name" value="Transp_cyt_pur"/>
    <property type="match status" value="1"/>
</dbReference>
<dbReference type="EMBL" id="ML213516">
    <property type="protein sequence ID" value="TFK49312.1"/>
    <property type="molecule type" value="Genomic_DNA"/>
</dbReference>
<protein>
    <submittedName>
        <fullName evidence="9">Cytosine-purine permease</fullName>
    </submittedName>
</protein>
<dbReference type="InterPro" id="IPR001248">
    <property type="entry name" value="Pur-cyt_permease"/>
</dbReference>
<feature type="transmembrane region" description="Helical" evidence="8">
    <location>
        <begin position="401"/>
        <end position="423"/>
    </location>
</feature>
<evidence type="ECO:0000313" key="10">
    <source>
        <dbReference type="Proteomes" id="UP000305948"/>
    </source>
</evidence>
<feature type="transmembrane region" description="Helical" evidence="8">
    <location>
        <begin position="279"/>
        <end position="302"/>
    </location>
</feature>
<keyword evidence="4 8" id="KW-0812">Transmembrane</keyword>
<organism evidence="9 10">
    <name type="scientific">Heliocybe sulcata</name>
    <dbReference type="NCBI Taxonomy" id="5364"/>
    <lineage>
        <taxon>Eukaryota</taxon>
        <taxon>Fungi</taxon>
        <taxon>Dikarya</taxon>
        <taxon>Basidiomycota</taxon>
        <taxon>Agaricomycotina</taxon>
        <taxon>Agaricomycetes</taxon>
        <taxon>Gloeophyllales</taxon>
        <taxon>Gloeophyllaceae</taxon>
        <taxon>Heliocybe</taxon>
    </lineage>
</organism>
<evidence type="ECO:0000256" key="2">
    <source>
        <dbReference type="ARBA" id="ARBA00008974"/>
    </source>
</evidence>
<feature type="transmembrane region" description="Helical" evidence="8">
    <location>
        <begin position="181"/>
        <end position="201"/>
    </location>
</feature>